<protein>
    <submittedName>
        <fullName evidence="2">Uncharacterized protein</fullName>
    </submittedName>
</protein>
<keyword evidence="3" id="KW-1185">Reference proteome</keyword>
<feature type="region of interest" description="Disordered" evidence="1">
    <location>
        <begin position="37"/>
        <end position="101"/>
    </location>
</feature>
<evidence type="ECO:0000313" key="2">
    <source>
        <dbReference type="EMBL" id="GIY43092.1"/>
    </source>
</evidence>
<organism evidence="2 3">
    <name type="scientific">Caerostris extrusa</name>
    <name type="common">Bark spider</name>
    <name type="synonym">Caerostris bankana</name>
    <dbReference type="NCBI Taxonomy" id="172846"/>
    <lineage>
        <taxon>Eukaryota</taxon>
        <taxon>Metazoa</taxon>
        <taxon>Ecdysozoa</taxon>
        <taxon>Arthropoda</taxon>
        <taxon>Chelicerata</taxon>
        <taxon>Arachnida</taxon>
        <taxon>Araneae</taxon>
        <taxon>Araneomorphae</taxon>
        <taxon>Entelegynae</taxon>
        <taxon>Araneoidea</taxon>
        <taxon>Araneidae</taxon>
        <taxon>Caerostris</taxon>
    </lineage>
</organism>
<comment type="caution">
    <text evidence="2">The sequence shown here is derived from an EMBL/GenBank/DDBJ whole genome shotgun (WGS) entry which is preliminary data.</text>
</comment>
<reference evidence="2 3" key="1">
    <citation type="submission" date="2021-06" db="EMBL/GenBank/DDBJ databases">
        <title>Caerostris extrusa draft genome.</title>
        <authorList>
            <person name="Kono N."/>
            <person name="Arakawa K."/>
        </authorList>
    </citation>
    <scope>NUCLEOTIDE SEQUENCE [LARGE SCALE GENOMIC DNA]</scope>
</reference>
<evidence type="ECO:0000256" key="1">
    <source>
        <dbReference type="SAM" id="MobiDB-lite"/>
    </source>
</evidence>
<name>A0AAV4TE08_CAEEX</name>
<proteinExistence type="predicted"/>
<sequence>MFRWGPNPYLMAFGSENIHVHVDAESGWQLRNPAKMDRAGYSSAGDDESPGENPLPIPRLRLPYPSSVGIPSEDKRSPSHFTSLHHPPPLPPPPKDRCRGETKEETIREYYFRRYFCSSLCLSPCVSGEEDLSEGFSIRQSSGDKTFAQAGLTMKNPCCN</sequence>
<dbReference type="Proteomes" id="UP001054945">
    <property type="component" value="Unassembled WGS sequence"/>
</dbReference>
<evidence type="ECO:0000313" key="3">
    <source>
        <dbReference type="Proteomes" id="UP001054945"/>
    </source>
</evidence>
<accession>A0AAV4TE08</accession>
<gene>
    <name evidence="2" type="ORF">CEXT_539571</name>
</gene>
<dbReference type="AlphaFoldDB" id="A0AAV4TE08"/>
<dbReference type="EMBL" id="BPLR01010928">
    <property type="protein sequence ID" value="GIY43092.1"/>
    <property type="molecule type" value="Genomic_DNA"/>
</dbReference>